<keyword evidence="6" id="KW-0675">Receptor</keyword>
<dbReference type="EMBL" id="JAHRIN010060281">
    <property type="protein sequence ID" value="MEQ2212744.1"/>
    <property type="molecule type" value="Genomic_DNA"/>
</dbReference>
<dbReference type="PRINTS" id="PR00237">
    <property type="entry name" value="GPCRRHODOPSN"/>
</dbReference>
<evidence type="ECO:0000256" key="9">
    <source>
        <dbReference type="SAM" id="Phobius"/>
    </source>
</evidence>
<sequence length="175" mass="19584">MMDDLGLNYGNYSFDEYYGYEEGDICDPEEGVKLGEVFIPILYSVTFIVGILGNRLLLGVLIKRRKIWSVTDTFILHLAVADILLLVTLPFWVAEVLQLKHKNITTIECNKYVAAFLNRIVLSPFLKESRHFSKCWRDQGCSRAKGCDPHGSEPGTEDLEELAAGRPEGVGGGLE</sequence>
<evidence type="ECO:0000256" key="5">
    <source>
        <dbReference type="ARBA" id="ARBA00023136"/>
    </source>
</evidence>
<protein>
    <recommendedName>
        <fullName evidence="10">G-protein coupled receptors family 1 profile domain-containing protein</fullName>
    </recommendedName>
</protein>
<evidence type="ECO:0000313" key="11">
    <source>
        <dbReference type="EMBL" id="MEQ2212744.1"/>
    </source>
</evidence>
<dbReference type="Pfam" id="PF00001">
    <property type="entry name" value="7tm_1"/>
    <property type="match status" value="1"/>
</dbReference>
<comment type="subcellular location">
    <subcellularLocation>
        <location evidence="1">Membrane</location>
    </subcellularLocation>
</comment>
<feature type="domain" description="G-protein coupled receptors family 1 profile" evidence="10">
    <location>
        <begin position="53"/>
        <end position="89"/>
    </location>
</feature>
<evidence type="ECO:0000256" key="1">
    <source>
        <dbReference type="ARBA" id="ARBA00004370"/>
    </source>
</evidence>
<name>A0ABV0RXK7_9TELE</name>
<dbReference type="Gene3D" id="1.20.1070.10">
    <property type="entry name" value="Rhodopsin 7-helix transmembrane proteins"/>
    <property type="match status" value="1"/>
</dbReference>
<keyword evidence="5 9" id="KW-0472">Membrane</keyword>
<keyword evidence="3 9" id="KW-1133">Transmembrane helix</keyword>
<feature type="transmembrane region" description="Helical" evidence="9">
    <location>
        <begin position="37"/>
        <end position="62"/>
    </location>
</feature>
<evidence type="ECO:0000313" key="12">
    <source>
        <dbReference type="Proteomes" id="UP001434883"/>
    </source>
</evidence>
<reference evidence="11 12" key="1">
    <citation type="submission" date="2021-06" db="EMBL/GenBank/DDBJ databases">
        <authorList>
            <person name="Palmer J.M."/>
        </authorList>
    </citation>
    <scope>NUCLEOTIDE SEQUENCE [LARGE SCALE GENOMIC DNA]</scope>
    <source>
        <strain evidence="11 12">XC_2019</strain>
        <tissue evidence="11">Muscle</tissue>
    </source>
</reference>
<keyword evidence="2 9" id="KW-0812">Transmembrane</keyword>
<dbReference type="InterPro" id="IPR000276">
    <property type="entry name" value="GPCR_Rhodpsn"/>
</dbReference>
<dbReference type="InterPro" id="IPR050119">
    <property type="entry name" value="CCR1-9-like"/>
</dbReference>
<organism evidence="11 12">
    <name type="scientific">Xenoophorus captivus</name>
    <dbReference type="NCBI Taxonomy" id="1517983"/>
    <lineage>
        <taxon>Eukaryota</taxon>
        <taxon>Metazoa</taxon>
        <taxon>Chordata</taxon>
        <taxon>Craniata</taxon>
        <taxon>Vertebrata</taxon>
        <taxon>Euteleostomi</taxon>
        <taxon>Actinopterygii</taxon>
        <taxon>Neopterygii</taxon>
        <taxon>Teleostei</taxon>
        <taxon>Neoteleostei</taxon>
        <taxon>Acanthomorphata</taxon>
        <taxon>Ovalentaria</taxon>
        <taxon>Atherinomorphae</taxon>
        <taxon>Cyprinodontiformes</taxon>
        <taxon>Goodeidae</taxon>
        <taxon>Xenoophorus</taxon>
    </lineage>
</organism>
<evidence type="ECO:0000256" key="3">
    <source>
        <dbReference type="ARBA" id="ARBA00022989"/>
    </source>
</evidence>
<comment type="caution">
    <text evidence="11">The sequence shown here is derived from an EMBL/GenBank/DDBJ whole genome shotgun (WGS) entry which is preliminary data.</text>
</comment>
<dbReference type="PROSITE" id="PS50262">
    <property type="entry name" value="G_PROTEIN_RECEP_F1_2"/>
    <property type="match status" value="1"/>
</dbReference>
<feature type="region of interest" description="Disordered" evidence="8">
    <location>
        <begin position="141"/>
        <end position="175"/>
    </location>
</feature>
<dbReference type="PANTHER" id="PTHR10489">
    <property type="entry name" value="CELL ADHESION MOLECULE"/>
    <property type="match status" value="1"/>
</dbReference>
<evidence type="ECO:0000256" key="2">
    <source>
        <dbReference type="ARBA" id="ARBA00022692"/>
    </source>
</evidence>
<dbReference type="PANTHER" id="PTHR10489:SF671">
    <property type="entry name" value="C-X-C CHEMOKINE RECEPTOR TYPE 3"/>
    <property type="match status" value="1"/>
</dbReference>
<evidence type="ECO:0000259" key="10">
    <source>
        <dbReference type="PROSITE" id="PS50262"/>
    </source>
</evidence>
<proteinExistence type="predicted"/>
<feature type="transmembrane region" description="Helical" evidence="9">
    <location>
        <begin position="74"/>
        <end position="93"/>
    </location>
</feature>
<dbReference type="InterPro" id="IPR017452">
    <property type="entry name" value="GPCR_Rhodpsn_7TM"/>
</dbReference>
<dbReference type="SUPFAM" id="SSF81321">
    <property type="entry name" value="Family A G protein-coupled receptor-like"/>
    <property type="match status" value="1"/>
</dbReference>
<keyword evidence="12" id="KW-1185">Reference proteome</keyword>
<accession>A0ABV0RXK7</accession>
<evidence type="ECO:0000256" key="4">
    <source>
        <dbReference type="ARBA" id="ARBA00023040"/>
    </source>
</evidence>
<evidence type="ECO:0000256" key="6">
    <source>
        <dbReference type="ARBA" id="ARBA00023170"/>
    </source>
</evidence>
<dbReference type="Proteomes" id="UP001434883">
    <property type="component" value="Unassembled WGS sequence"/>
</dbReference>
<evidence type="ECO:0000256" key="7">
    <source>
        <dbReference type="ARBA" id="ARBA00023224"/>
    </source>
</evidence>
<keyword evidence="7" id="KW-0807">Transducer</keyword>
<keyword evidence="4" id="KW-0297">G-protein coupled receptor</keyword>
<evidence type="ECO:0000256" key="8">
    <source>
        <dbReference type="SAM" id="MobiDB-lite"/>
    </source>
</evidence>
<gene>
    <name evidence="11" type="ORF">XENOCAPTIV_004404</name>
</gene>